<keyword evidence="4" id="KW-0812">Transmembrane</keyword>
<gene>
    <name evidence="11" type="primary">WBGene00276999</name>
</gene>
<dbReference type="GO" id="GO:0006182">
    <property type="term" value="P:cGMP biosynthetic process"/>
    <property type="evidence" value="ECO:0000318"/>
    <property type="project" value="GO_Central"/>
</dbReference>
<dbReference type="PROSITE" id="PS50011">
    <property type="entry name" value="PROTEIN_KINASE_DOM"/>
    <property type="match status" value="1"/>
</dbReference>
<dbReference type="GO" id="GO:0001653">
    <property type="term" value="F:peptide receptor activity"/>
    <property type="evidence" value="ECO:0000318"/>
    <property type="project" value="GO_Central"/>
</dbReference>
<dbReference type="InterPro" id="IPR029787">
    <property type="entry name" value="Nucleotide_cyclase"/>
</dbReference>
<dbReference type="GO" id="GO:0007168">
    <property type="term" value="P:receptor guanylyl cyclase signaling pathway"/>
    <property type="evidence" value="ECO:0000318"/>
    <property type="project" value="GO_Central"/>
</dbReference>
<evidence type="ECO:0000313" key="11">
    <source>
        <dbReference type="EnsemblMetazoa" id="PPA38630.1"/>
    </source>
</evidence>
<accession>A0A2A6BYI4</accession>
<evidence type="ECO:0000256" key="5">
    <source>
        <dbReference type="ARBA" id="ARBA00022741"/>
    </source>
</evidence>
<dbReference type="InterPro" id="IPR011009">
    <property type="entry name" value="Kinase-like_dom_sf"/>
</dbReference>
<dbReference type="GO" id="GO:0004672">
    <property type="term" value="F:protein kinase activity"/>
    <property type="evidence" value="ECO:0007669"/>
    <property type="project" value="InterPro"/>
</dbReference>
<dbReference type="GO" id="GO:0005524">
    <property type="term" value="F:ATP binding"/>
    <property type="evidence" value="ECO:0007669"/>
    <property type="project" value="InterPro"/>
</dbReference>
<name>A0A2A6BYI4_PRIPA</name>
<dbReference type="Gene3D" id="6.10.250.780">
    <property type="match status" value="1"/>
</dbReference>
<keyword evidence="10" id="KW-0141">cGMP biosynthesis</keyword>
<dbReference type="Pfam" id="PF07714">
    <property type="entry name" value="PK_Tyr_Ser-Thr"/>
    <property type="match status" value="1"/>
</dbReference>
<comment type="subcellular location">
    <subcellularLocation>
        <location evidence="2">Membrane</location>
        <topology evidence="2">Single-pass membrane protein</topology>
    </subcellularLocation>
</comment>
<dbReference type="PROSITE" id="PS50125">
    <property type="entry name" value="GUANYLATE_CYCLASE_2"/>
    <property type="match status" value="1"/>
</dbReference>
<reference evidence="12" key="1">
    <citation type="journal article" date="2008" name="Nat. Genet.">
        <title>The Pristionchus pacificus genome provides a unique perspective on nematode lifestyle and parasitism.</title>
        <authorList>
            <person name="Dieterich C."/>
            <person name="Clifton S.W."/>
            <person name="Schuster L.N."/>
            <person name="Chinwalla A."/>
            <person name="Delehaunty K."/>
            <person name="Dinkelacker I."/>
            <person name="Fulton L."/>
            <person name="Fulton R."/>
            <person name="Godfrey J."/>
            <person name="Minx P."/>
            <person name="Mitreva M."/>
            <person name="Roeseler W."/>
            <person name="Tian H."/>
            <person name="Witte H."/>
            <person name="Yang S.P."/>
            <person name="Wilson R.K."/>
            <person name="Sommer R.J."/>
        </authorList>
    </citation>
    <scope>NUCLEOTIDE SEQUENCE [LARGE SCALE GENOMIC DNA]</scope>
    <source>
        <strain evidence="12">PS312</strain>
    </source>
</reference>
<dbReference type="AlphaFoldDB" id="A0A2A6BYI4"/>
<dbReference type="SUPFAM" id="SSF55073">
    <property type="entry name" value="Nucleotide cyclase"/>
    <property type="match status" value="1"/>
</dbReference>
<proteinExistence type="predicted"/>
<dbReference type="Gene3D" id="1.10.510.10">
    <property type="entry name" value="Transferase(Phosphotransferase) domain 1"/>
    <property type="match status" value="1"/>
</dbReference>
<dbReference type="Proteomes" id="UP000005239">
    <property type="component" value="Unassembled WGS sequence"/>
</dbReference>
<keyword evidence="6" id="KW-1133">Transmembrane helix</keyword>
<dbReference type="InterPro" id="IPR001245">
    <property type="entry name" value="Ser-Thr/Tyr_kinase_cat_dom"/>
</dbReference>
<dbReference type="GO" id="GO:0035556">
    <property type="term" value="P:intracellular signal transduction"/>
    <property type="evidence" value="ECO:0007669"/>
    <property type="project" value="InterPro"/>
</dbReference>
<dbReference type="Pfam" id="PF00211">
    <property type="entry name" value="Guanylate_cyc"/>
    <property type="match status" value="1"/>
</dbReference>
<dbReference type="EnsemblMetazoa" id="PPA38630.1">
    <property type="protein sequence ID" value="PPA38630.1"/>
    <property type="gene ID" value="WBGene00276999"/>
</dbReference>
<organism evidence="11 12">
    <name type="scientific">Pristionchus pacificus</name>
    <name type="common">Parasitic nematode worm</name>
    <dbReference type="NCBI Taxonomy" id="54126"/>
    <lineage>
        <taxon>Eukaryota</taxon>
        <taxon>Metazoa</taxon>
        <taxon>Ecdysozoa</taxon>
        <taxon>Nematoda</taxon>
        <taxon>Chromadorea</taxon>
        <taxon>Rhabditida</taxon>
        <taxon>Rhabditina</taxon>
        <taxon>Diplogasteromorpha</taxon>
        <taxon>Diplogasteroidea</taxon>
        <taxon>Neodiplogasteridae</taxon>
        <taxon>Pristionchus</taxon>
    </lineage>
</organism>
<evidence type="ECO:0000256" key="4">
    <source>
        <dbReference type="ARBA" id="ARBA00022692"/>
    </source>
</evidence>
<evidence type="ECO:0000256" key="1">
    <source>
        <dbReference type="ARBA" id="ARBA00001436"/>
    </source>
</evidence>
<dbReference type="GO" id="GO:0005886">
    <property type="term" value="C:plasma membrane"/>
    <property type="evidence" value="ECO:0000318"/>
    <property type="project" value="GO_Central"/>
</dbReference>
<dbReference type="CDD" id="cd07302">
    <property type="entry name" value="CHD"/>
    <property type="match status" value="1"/>
</dbReference>
<dbReference type="GO" id="GO:0004383">
    <property type="term" value="F:guanylate cyclase activity"/>
    <property type="evidence" value="ECO:0000318"/>
    <property type="project" value="GO_Central"/>
</dbReference>
<evidence type="ECO:0000256" key="2">
    <source>
        <dbReference type="ARBA" id="ARBA00004167"/>
    </source>
</evidence>
<evidence type="ECO:0000256" key="9">
    <source>
        <dbReference type="ARBA" id="ARBA00023239"/>
    </source>
</evidence>
<dbReference type="SMART" id="SM00044">
    <property type="entry name" value="CYCc"/>
    <property type="match status" value="1"/>
</dbReference>
<dbReference type="FunFam" id="3.30.70.1230:FF:000030">
    <property type="entry name" value="Si:ch211-215j19.12"/>
    <property type="match status" value="1"/>
</dbReference>
<dbReference type="InterPro" id="IPR000719">
    <property type="entry name" value="Prot_kinase_dom"/>
</dbReference>
<keyword evidence="8" id="KW-0325">Glycoprotein</keyword>
<accession>A0A8R1URK7</accession>
<keyword evidence="5" id="KW-0547">Nucleotide-binding</keyword>
<dbReference type="EC" id="4.6.1.2" evidence="3"/>
<evidence type="ECO:0000256" key="7">
    <source>
        <dbReference type="ARBA" id="ARBA00023136"/>
    </source>
</evidence>
<dbReference type="SUPFAM" id="SSF53822">
    <property type="entry name" value="Periplasmic binding protein-like I"/>
    <property type="match status" value="1"/>
</dbReference>
<keyword evidence="12" id="KW-1185">Reference proteome</keyword>
<dbReference type="PANTHER" id="PTHR11920:SF255">
    <property type="entry name" value="RECEPTOR-TYPE GUANYLATE CYCLASE GCY-25"/>
    <property type="match status" value="1"/>
</dbReference>
<dbReference type="InterPro" id="IPR001054">
    <property type="entry name" value="A/G_cyclase"/>
</dbReference>
<evidence type="ECO:0000256" key="8">
    <source>
        <dbReference type="ARBA" id="ARBA00023180"/>
    </source>
</evidence>
<comment type="catalytic activity">
    <reaction evidence="1">
        <text>GTP = 3',5'-cyclic GMP + diphosphate</text>
        <dbReference type="Rhea" id="RHEA:13665"/>
        <dbReference type="ChEBI" id="CHEBI:33019"/>
        <dbReference type="ChEBI" id="CHEBI:37565"/>
        <dbReference type="ChEBI" id="CHEBI:57746"/>
        <dbReference type="EC" id="4.6.1.2"/>
    </reaction>
</comment>
<evidence type="ECO:0000256" key="3">
    <source>
        <dbReference type="ARBA" id="ARBA00012202"/>
    </source>
</evidence>
<evidence type="ECO:0000313" key="12">
    <source>
        <dbReference type="Proteomes" id="UP000005239"/>
    </source>
</evidence>
<reference evidence="11" key="2">
    <citation type="submission" date="2022-06" db="UniProtKB">
        <authorList>
            <consortium name="EnsemblMetazoa"/>
        </authorList>
    </citation>
    <scope>IDENTIFICATION</scope>
    <source>
        <strain evidence="11">PS312</strain>
    </source>
</reference>
<protein>
    <recommendedName>
        <fullName evidence="3">guanylate cyclase</fullName>
        <ecNumber evidence="3">4.6.1.2</ecNumber>
    </recommendedName>
</protein>
<evidence type="ECO:0000256" key="10">
    <source>
        <dbReference type="ARBA" id="ARBA00023293"/>
    </source>
</evidence>
<keyword evidence="7" id="KW-0472">Membrane</keyword>
<sequence>MNFFLLLLWSIATAIQIGHLQRYPEERKVILACFPTNNSSVKILTLPACSSFNGVDNAAYMRYFHRMDAFIGANCIDEAVVISRLTERWSSPFISTIDFLDKGASTVILEPKNPLGIAMMIHTLSSLLNWKQIGILYSEEYLYDAQTVDSSLSQSITVALGLISDDNSTISLLTNSRVLFILSNRESFFSWLSSTYFSFPHEYSLFFMESRFSNIRDFFQMAFDSLSKSAIPRSQRLLKYTHLVQFDHLDHRLTTKFLFDHELEISDRIESSLLLCDAITLLLLNSTLPLYFKGITGDILIDENGIRQSYFRVHRLTNGLPSLISTIYPSFTANETMHYFTSHPSSFSDLPSYKPHCNFDGSDCSITHIIIISLLISVAVISPLSLAWYLQRKERELQKMSWRISYEEIKNEQENCINLPSNHSSSMRSLSCIGTTQFDAIRGSVRGQKVSVKTFMQKKAITFTRKEMEYLNQIKGISHANLNTFEGISFNQNGEFVVCWSYTQRQSLENVLFKTDHKLGRNFRASFIRHILKGLSWIHSSNINVHGSLFLSNCVVDSYWVVKLTDFGLRSLINSKIKSKEIFCFPMFNFEDLPHKYLQVAPEILAEIQKTQLRSIGTQKGDIYQLGMLIYQILLDRIPFSELKEDNNTIMKKILSIEGGSIRPFIPENTGLTLRLISIMQQCWQPKEFARPTLTKIMDAVHREYGNDAKGTLVDQMISMIDEYSANLEQIVEKRTEEIEELKEKTERLLYQIMPKSIALELREGRSVRPSMHPSVSVLFADVCQFTAICEQSIPVQIILMLNLLYSKFDQIVELYSAFKVENVGDAYLIVSGIPEMEDRQHLSEVCQIALHFQKFVVESYLIPHRPEHKLRIKVGIHTGALASGILGSTAPRFCVFGDTVNVASRMGSTSEPGRIQMSETAAFLLKSKFEHRFVIQERGIVNIKGKGPCTTFWLIKEGKDFVSDQK</sequence>
<dbReference type="SUPFAM" id="SSF56112">
    <property type="entry name" value="Protein kinase-like (PK-like)"/>
    <property type="match status" value="1"/>
</dbReference>
<dbReference type="Gene3D" id="3.30.70.1230">
    <property type="entry name" value="Nucleotide cyclase"/>
    <property type="match status" value="1"/>
</dbReference>
<dbReference type="Gene3D" id="3.40.50.2300">
    <property type="match status" value="1"/>
</dbReference>
<dbReference type="InterPro" id="IPR028082">
    <property type="entry name" value="Peripla_BP_I"/>
</dbReference>
<keyword evidence="9" id="KW-0456">Lyase</keyword>
<evidence type="ECO:0000256" key="6">
    <source>
        <dbReference type="ARBA" id="ARBA00022989"/>
    </source>
</evidence>
<dbReference type="InterPro" id="IPR050401">
    <property type="entry name" value="Cyclic_nucleotide_synthase"/>
</dbReference>
<dbReference type="PANTHER" id="PTHR11920">
    <property type="entry name" value="GUANYLYL CYCLASE"/>
    <property type="match status" value="1"/>
</dbReference>